<feature type="compositionally biased region" description="Basic and acidic residues" evidence="1">
    <location>
        <begin position="25"/>
        <end position="41"/>
    </location>
</feature>
<protein>
    <submittedName>
        <fullName evidence="2 4">Uncharacterized protein</fullName>
    </submittedName>
</protein>
<feature type="region of interest" description="Disordered" evidence="1">
    <location>
        <begin position="197"/>
        <end position="242"/>
    </location>
</feature>
<proteinExistence type="predicted"/>
<dbReference type="Proteomes" id="UP000272942">
    <property type="component" value="Unassembled WGS sequence"/>
</dbReference>
<feature type="compositionally biased region" description="Low complexity" evidence="1">
    <location>
        <begin position="113"/>
        <end position="126"/>
    </location>
</feature>
<evidence type="ECO:0000313" key="4">
    <source>
        <dbReference type="WBParaSite" id="ECPE_0000014001-mRNA-1"/>
    </source>
</evidence>
<dbReference type="EMBL" id="UZAN01000390">
    <property type="protein sequence ID" value="VDP19229.1"/>
    <property type="molecule type" value="Genomic_DNA"/>
</dbReference>
<feature type="compositionally biased region" description="Low complexity" evidence="1">
    <location>
        <begin position="42"/>
        <end position="55"/>
    </location>
</feature>
<evidence type="ECO:0000313" key="3">
    <source>
        <dbReference type="Proteomes" id="UP000272942"/>
    </source>
</evidence>
<dbReference type="AlphaFoldDB" id="A0A182ZZK6"/>
<organism evidence="4">
    <name type="scientific">Echinostoma caproni</name>
    <dbReference type="NCBI Taxonomy" id="27848"/>
    <lineage>
        <taxon>Eukaryota</taxon>
        <taxon>Metazoa</taxon>
        <taxon>Spiralia</taxon>
        <taxon>Lophotrochozoa</taxon>
        <taxon>Platyhelminthes</taxon>
        <taxon>Trematoda</taxon>
        <taxon>Digenea</taxon>
        <taxon>Plagiorchiida</taxon>
        <taxon>Echinostomata</taxon>
        <taxon>Echinostomatoidea</taxon>
        <taxon>Echinostomatidae</taxon>
        <taxon>Echinostoma</taxon>
    </lineage>
</organism>
<keyword evidence="3" id="KW-1185">Reference proteome</keyword>
<feature type="region of interest" description="Disordered" evidence="1">
    <location>
        <begin position="1"/>
        <end position="61"/>
    </location>
</feature>
<dbReference type="OrthoDB" id="548217at2759"/>
<gene>
    <name evidence="2" type="ORF">ECPE_LOCUS141</name>
</gene>
<feature type="region of interest" description="Disordered" evidence="1">
    <location>
        <begin position="107"/>
        <end position="126"/>
    </location>
</feature>
<sequence>MYHSLSDIGNFLPTDASPSTGQSVKPDRQQTNEATSTKRSEPTAQKTPTTKAPSTISYPFKTTFNPRTRLGLFNQRNALNWDPITRKPLPAITTHHMFHRVIQPTNLTGSKQNNTTTNNNSNPTLGNSVPIIRPVMSNHAQVAAFNNMCSVPNSLISLANTMPTTMTLPVTTVAGRSIMHQSTGNIYALGQTLDPAQLSNRSPQHVPRRQASYEPPGNGGDVGGGSQNRPTIKTTGLHLPSL</sequence>
<evidence type="ECO:0000313" key="2">
    <source>
        <dbReference type="EMBL" id="VDP19229.1"/>
    </source>
</evidence>
<name>A0A182ZZK6_9TREM</name>
<feature type="compositionally biased region" description="Gly residues" evidence="1">
    <location>
        <begin position="217"/>
        <end position="226"/>
    </location>
</feature>
<evidence type="ECO:0000256" key="1">
    <source>
        <dbReference type="SAM" id="MobiDB-lite"/>
    </source>
</evidence>
<dbReference type="WBParaSite" id="ECPE_0000014001-mRNA-1">
    <property type="protein sequence ID" value="ECPE_0000014001-mRNA-1"/>
    <property type="gene ID" value="ECPE_0000014001"/>
</dbReference>
<reference evidence="2 3" key="2">
    <citation type="submission" date="2018-11" db="EMBL/GenBank/DDBJ databases">
        <authorList>
            <consortium name="Pathogen Informatics"/>
        </authorList>
    </citation>
    <scope>NUCLEOTIDE SEQUENCE [LARGE SCALE GENOMIC DNA]</scope>
    <source>
        <strain evidence="2 3">Egypt</strain>
    </source>
</reference>
<accession>A0A182ZZK6</accession>
<reference evidence="4" key="1">
    <citation type="submission" date="2016-06" db="UniProtKB">
        <authorList>
            <consortium name="WormBaseParasite"/>
        </authorList>
    </citation>
    <scope>IDENTIFICATION</scope>
</reference>